<dbReference type="PANTHER" id="PTHR12214:SF0">
    <property type="entry name" value="LD29489P"/>
    <property type="match status" value="1"/>
</dbReference>
<organism evidence="5 6">
    <name type="scientific">Malassezia vespertilionis</name>
    <dbReference type="NCBI Taxonomy" id="2020962"/>
    <lineage>
        <taxon>Eukaryota</taxon>
        <taxon>Fungi</taxon>
        <taxon>Dikarya</taxon>
        <taxon>Basidiomycota</taxon>
        <taxon>Ustilaginomycotina</taxon>
        <taxon>Malasseziomycetes</taxon>
        <taxon>Malasseziales</taxon>
        <taxon>Malasseziaceae</taxon>
        <taxon>Malassezia</taxon>
    </lineage>
</organism>
<evidence type="ECO:0000256" key="3">
    <source>
        <dbReference type="SAM" id="Coils"/>
    </source>
</evidence>
<dbReference type="AlphaFoldDB" id="A0A2N1JFR8"/>
<dbReference type="PANTHER" id="PTHR12214">
    <property type="entry name" value="GC-RICH SEQUENCE DNA-BINDING FACTOR"/>
    <property type="match status" value="1"/>
</dbReference>
<dbReference type="InterPro" id="IPR012890">
    <property type="entry name" value="GCFC2-like"/>
</dbReference>
<gene>
    <name evidence="5" type="ORF">MVES_000436</name>
</gene>
<reference evidence="5 6" key="1">
    <citation type="submission" date="2017-10" db="EMBL/GenBank/DDBJ databases">
        <title>A novel species of cold-tolerant Malassezia isolated from bats.</title>
        <authorList>
            <person name="Lorch J.M."/>
            <person name="Palmer J.M."/>
            <person name="Vanderwolf K.J."/>
            <person name="Schmidt K.Z."/>
            <person name="Verant M.L."/>
            <person name="Weller T.J."/>
            <person name="Blehert D.S."/>
        </authorList>
    </citation>
    <scope>NUCLEOTIDE SEQUENCE [LARGE SCALE GENOMIC DNA]</scope>
    <source>
        <strain evidence="5 6">NWHC:44797-103</strain>
    </source>
</reference>
<accession>A0A2N1JFR8</accession>
<comment type="subcellular location">
    <subcellularLocation>
        <location evidence="1">Nucleus</location>
    </subcellularLocation>
</comment>
<name>A0A2N1JFR8_9BASI</name>
<evidence type="ECO:0000313" key="5">
    <source>
        <dbReference type="EMBL" id="PKI85376.1"/>
    </source>
</evidence>
<evidence type="ECO:0000256" key="1">
    <source>
        <dbReference type="ARBA" id="ARBA00004123"/>
    </source>
</evidence>
<sequence length="697" mass="77524">MTERARDALLQRYGDQSSHTKIVGPDAIAATKKKRAELRRLAALASRESDEEDFIPLQASTSRAVTSTARQEVVEYKAGHRGPHPESGLQREEDELGSGEEEHAEYTGATERIPLGREEERRRKQERRKEMRRLIDVANGAPDEDDDITIVVREKRQPNVVQKPSNTHTTIHESQADAFEPVDMETETIMVTEEDPDERAEQEAWEAAQLSRMDMPGLRQAPREPINALEKHIAEQEQRQADADSALDKLDAEEDNLKETIVLAETKNAWFTEFNTFVSSLAEFLEVKMPLLETLEHNALSLLTDRTASRQRAHALVMEDCIALFHGVSSASIWPARLSGDGSVRPTDTDGPWDANVRMARRAPLPIEDTSDARLSPAELAEFVRGREALAENTAHLLADTNAPEFQDPAAKDADHTWLAGSLVARFDAWRNQFPDEYDMAWGGLALANAWEFWARYELAAWDPLWCTDPACQVEPHEARLYGPPAGLEGFVFEQASTEYVEASATDRGGDAEISATLVSSAMIPRLIAIASQGIYDPWSTKETEAALVLMEQATYVLDASSPRLQSLAQAFLQSFKEHVHALHTVLNTAPTMPGPSLHPDVVPARMFVLEETVRLAQNLAQWSLYWVGPHALPWSKSDRVVYETLAETTASIVCLLAAHLGSHGVAMVRVLLSNTPRALLQTSAWSMLDAFVLQPQ</sequence>
<evidence type="ECO:0000313" key="6">
    <source>
        <dbReference type="Proteomes" id="UP000232875"/>
    </source>
</evidence>
<dbReference type="OrthoDB" id="429427at2759"/>
<dbReference type="GO" id="GO:0003677">
    <property type="term" value="F:DNA binding"/>
    <property type="evidence" value="ECO:0007669"/>
    <property type="project" value="InterPro"/>
</dbReference>
<dbReference type="Proteomes" id="UP000232875">
    <property type="component" value="Unassembled WGS sequence"/>
</dbReference>
<keyword evidence="3" id="KW-0175">Coiled coil</keyword>
<evidence type="ECO:0000256" key="2">
    <source>
        <dbReference type="ARBA" id="ARBA00023242"/>
    </source>
</evidence>
<dbReference type="STRING" id="2020962.A0A2N1JFR8"/>
<proteinExistence type="predicted"/>
<dbReference type="Pfam" id="PF15458">
    <property type="entry name" value="NTR2"/>
    <property type="match status" value="1"/>
</dbReference>
<keyword evidence="6" id="KW-1185">Reference proteome</keyword>
<dbReference type="GO" id="GO:0000390">
    <property type="term" value="P:spliceosomal complex disassembly"/>
    <property type="evidence" value="ECO:0007669"/>
    <property type="project" value="InterPro"/>
</dbReference>
<evidence type="ECO:0000256" key="4">
    <source>
        <dbReference type="SAM" id="MobiDB-lite"/>
    </source>
</evidence>
<keyword evidence="2" id="KW-0539">Nucleus</keyword>
<evidence type="ECO:0008006" key="7">
    <source>
        <dbReference type="Google" id="ProtNLM"/>
    </source>
</evidence>
<dbReference type="InterPro" id="IPR028211">
    <property type="entry name" value="Ntr2"/>
</dbReference>
<protein>
    <recommendedName>
        <fullName evidence="7">GCF C-terminal domain-containing protein</fullName>
    </recommendedName>
</protein>
<feature type="region of interest" description="Disordered" evidence="4">
    <location>
        <begin position="75"/>
        <end position="125"/>
    </location>
</feature>
<feature type="coiled-coil region" evidence="3">
    <location>
        <begin position="226"/>
        <end position="267"/>
    </location>
</feature>
<feature type="compositionally biased region" description="Basic and acidic residues" evidence="4">
    <location>
        <begin position="114"/>
        <end position="125"/>
    </location>
</feature>
<dbReference type="EMBL" id="KZ454987">
    <property type="protein sequence ID" value="PKI85376.1"/>
    <property type="molecule type" value="Genomic_DNA"/>
</dbReference>
<dbReference type="GO" id="GO:0071008">
    <property type="term" value="C:U2-type post-mRNA release spliceosomal complex"/>
    <property type="evidence" value="ECO:0007669"/>
    <property type="project" value="InterPro"/>
</dbReference>